<feature type="region of interest" description="Disordered" evidence="1">
    <location>
        <begin position="87"/>
        <end position="112"/>
    </location>
</feature>
<dbReference type="AlphaFoldDB" id="A0A9N8DEQ6"/>
<dbReference type="OrthoDB" id="41940at2759"/>
<reference evidence="2" key="1">
    <citation type="submission" date="2020-06" db="EMBL/GenBank/DDBJ databases">
        <authorList>
            <consortium name="Plant Systems Biology data submission"/>
        </authorList>
    </citation>
    <scope>NUCLEOTIDE SEQUENCE</scope>
    <source>
        <strain evidence="2">D6</strain>
    </source>
</reference>
<dbReference type="InterPro" id="IPR011990">
    <property type="entry name" value="TPR-like_helical_dom_sf"/>
</dbReference>
<dbReference type="Gene3D" id="1.25.40.10">
    <property type="entry name" value="Tetratricopeptide repeat domain"/>
    <property type="match status" value="2"/>
</dbReference>
<proteinExistence type="predicted"/>
<dbReference type="Proteomes" id="UP001153069">
    <property type="component" value="Unassembled WGS sequence"/>
</dbReference>
<dbReference type="EMBL" id="CAICTM010000053">
    <property type="protein sequence ID" value="CAB9499145.1"/>
    <property type="molecule type" value="Genomic_DNA"/>
</dbReference>
<protein>
    <submittedName>
        <fullName evidence="2">Pentatricopeptide repeat-containing protein</fullName>
    </submittedName>
</protein>
<dbReference type="PANTHER" id="PTHR47938">
    <property type="entry name" value="RESPIRATORY COMPLEX I CHAPERONE (CIA84), PUTATIVE (AFU_ORTHOLOGUE AFUA_2G06020)-RELATED"/>
    <property type="match status" value="1"/>
</dbReference>
<dbReference type="PANTHER" id="PTHR47938:SF35">
    <property type="entry name" value="PENTATRICOPEPTIDE REPEAT-CONTAINING PROTEIN 4, MITOCHONDRIAL-RELATED"/>
    <property type="match status" value="1"/>
</dbReference>
<name>A0A9N8DEQ6_9STRA</name>
<comment type="caution">
    <text evidence="2">The sequence shown here is derived from an EMBL/GenBank/DDBJ whole genome shotgun (WGS) entry which is preliminary data.</text>
</comment>
<keyword evidence="3" id="KW-1185">Reference proteome</keyword>
<dbReference type="GO" id="GO:0003729">
    <property type="term" value="F:mRNA binding"/>
    <property type="evidence" value="ECO:0007669"/>
    <property type="project" value="TreeGrafter"/>
</dbReference>
<organism evidence="2 3">
    <name type="scientific">Seminavis robusta</name>
    <dbReference type="NCBI Taxonomy" id="568900"/>
    <lineage>
        <taxon>Eukaryota</taxon>
        <taxon>Sar</taxon>
        <taxon>Stramenopiles</taxon>
        <taxon>Ochrophyta</taxon>
        <taxon>Bacillariophyta</taxon>
        <taxon>Bacillariophyceae</taxon>
        <taxon>Bacillariophycidae</taxon>
        <taxon>Naviculales</taxon>
        <taxon>Naviculaceae</taxon>
        <taxon>Seminavis</taxon>
    </lineage>
</organism>
<evidence type="ECO:0000313" key="2">
    <source>
        <dbReference type="EMBL" id="CAB9499145.1"/>
    </source>
</evidence>
<accession>A0A9N8DEQ6</accession>
<sequence>MRYPHPTRYRYIGNFVGSRGLPIIRPGTRRLVSPSPFLIGLEERTGGFRHYLSSTATTSQTNLQSIRGVHTQEPFLATRYYTTISGSDLEEQERQDVRLSSSAPNNGDDFSNSLKLHQKNPSQTQVDELHPQVQEFIEKIKAINPQSVRDEKIVVQVLEESWNWLEEQQQVGNMAATVTLTESMQHLLDLWIAMHLQNSTRPRTCRPFEILLATWSLAADAQIALLETTDDSTTFHPANQAMNVLVRWYELLGGHVELKPVINDYNLVLGVFSTVSTHLAQQEGQQDQVVFLASEAYDTVQNLNTWGYTSTPTVETNAHLIRCLTNVVTALAPVAARSQYYDEHDKSVIVIDKLKTAWTQLQDTMKDGVQAEATKQFGDPNNSKLSIFDFDTTRKQNPEALFFFCQALCDALVASKEVIQANRRIPAQYGLPVSSKKDEEPWHSWGRALVEYIMDHPERSASILQYAQRDSSVSPAIYQTLIDGCGAWQSLLFNSVRDSPGAVAASEVHNILERINALTRRFGGDSELENYVALIPMYFVTIQAWESVISNTATSHDDKETAMRIQNEVLRQWWDQHERLTARYDMEVQSMVGEGIMGGNPGLSKAKFQQLRQETALSSSFLMNALFEVGHVEKVNDMWKGMTSRELPLDATSYGIILKALADSKRRDAAPTAHKILQQMRADGKAIHSNHYASVLVAWSRSRDSKAPQRALKVFSQLCKDYSSVLQRDDSDAGALKPRAVHYGSLLSTLARCRERHDDVDSATLDVVHDMLEHSPPEQRSEVACNAAFNALARVATLDAALLSQRLLDDMHSVYDRFKDPTMRPQMFDYGNCMHTWARAAAKGQAGDAYLKIKEILVRVESEFLASGKDPALLPSNVQYLALVNSILSTGRVDVGDQAEAVWREMLEKAAQGNAEPPHEWVCNKVIEALSKSGGQHIGERAEAILETMKVAFDVEGIVEAKPKMYAYRGVVQAWSRSTNANKAARAERLLAEMHNLFDNEGNLDVKPDPWTYSEVLNACVHTPVSANASQREKAVHVALQTIVDMHKRQDVVYPFAYRLAFDAISRNVEDPKERQRMASALFERCCKEGLVASNVAQALKRCSPTLYKRLPTALPDQWKRNVKETMAAVANRPHRRHRA</sequence>
<gene>
    <name evidence="2" type="ORF">SEMRO_54_G032040.1</name>
</gene>
<evidence type="ECO:0000313" key="3">
    <source>
        <dbReference type="Proteomes" id="UP001153069"/>
    </source>
</evidence>
<evidence type="ECO:0000256" key="1">
    <source>
        <dbReference type="SAM" id="MobiDB-lite"/>
    </source>
</evidence>
<feature type="compositionally biased region" description="Polar residues" evidence="1">
    <location>
        <begin position="98"/>
        <end position="112"/>
    </location>
</feature>